<name>A0A8J2LHE9_9HEXA</name>
<dbReference type="Proteomes" id="UP000708208">
    <property type="component" value="Unassembled WGS sequence"/>
</dbReference>
<protein>
    <submittedName>
        <fullName evidence="1">Uncharacterized protein</fullName>
    </submittedName>
</protein>
<comment type="caution">
    <text evidence="1">The sequence shown here is derived from an EMBL/GenBank/DDBJ whole genome shotgun (WGS) entry which is preliminary data.</text>
</comment>
<dbReference type="AlphaFoldDB" id="A0A8J2LHE9"/>
<proteinExistence type="predicted"/>
<accession>A0A8J2LHE9</accession>
<gene>
    <name evidence="1" type="ORF">AFUS01_LOCUS45611</name>
</gene>
<sequence length="207" mass="24091">MRRILKECWACSVLRIHTSVFLGQNIIRNYCCAKSKYSLSQTIEIDTTNLLQKIFIILDRATMTDSSPCTVPYLLKVNFHYPVDSKLYDTFNFHYPVDSKLYDTCEIHFITQDTDESSLEIFKTWVVDDKIIDLYSRPDCLRKLTYFARVFEAELRTIKIKFVPDMSIPSTVRCGSVIHQPAFYPQLKKYPTGPFNGSHASCFRNIP</sequence>
<dbReference type="EMBL" id="CAJVCH010570993">
    <property type="protein sequence ID" value="CAG7836357.1"/>
    <property type="molecule type" value="Genomic_DNA"/>
</dbReference>
<evidence type="ECO:0000313" key="2">
    <source>
        <dbReference type="Proteomes" id="UP000708208"/>
    </source>
</evidence>
<organism evidence="1 2">
    <name type="scientific">Allacma fusca</name>
    <dbReference type="NCBI Taxonomy" id="39272"/>
    <lineage>
        <taxon>Eukaryota</taxon>
        <taxon>Metazoa</taxon>
        <taxon>Ecdysozoa</taxon>
        <taxon>Arthropoda</taxon>
        <taxon>Hexapoda</taxon>
        <taxon>Collembola</taxon>
        <taxon>Symphypleona</taxon>
        <taxon>Sminthuridae</taxon>
        <taxon>Allacma</taxon>
    </lineage>
</organism>
<evidence type="ECO:0000313" key="1">
    <source>
        <dbReference type="EMBL" id="CAG7836357.1"/>
    </source>
</evidence>
<reference evidence="1" key="1">
    <citation type="submission" date="2021-06" db="EMBL/GenBank/DDBJ databases">
        <authorList>
            <person name="Hodson N. C."/>
            <person name="Mongue J. A."/>
            <person name="Jaron S. K."/>
        </authorList>
    </citation>
    <scope>NUCLEOTIDE SEQUENCE</scope>
</reference>
<keyword evidence="2" id="KW-1185">Reference proteome</keyword>